<dbReference type="Pfam" id="PF13556">
    <property type="entry name" value="HTH_30"/>
    <property type="match status" value="1"/>
</dbReference>
<dbReference type="AlphaFoldDB" id="A0A1M6DP10"/>
<dbReference type="InterPro" id="IPR051448">
    <property type="entry name" value="CdaR-like_regulators"/>
</dbReference>
<protein>
    <submittedName>
        <fullName evidence="2">PucR C-terminal helix-turn-helix domain-containing protein</fullName>
    </submittedName>
</protein>
<keyword evidence="3" id="KW-1185">Reference proteome</keyword>
<evidence type="ECO:0000313" key="2">
    <source>
        <dbReference type="EMBL" id="SHI74967.1"/>
    </source>
</evidence>
<dbReference type="Proteomes" id="UP000184342">
    <property type="component" value="Unassembled WGS sequence"/>
</dbReference>
<dbReference type="InterPro" id="IPR025736">
    <property type="entry name" value="PucR_C-HTH_dom"/>
</dbReference>
<dbReference type="InterPro" id="IPR042070">
    <property type="entry name" value="PucR_C-HTH_sf"/>
</dbReference>
<reference evidence="2 3" key="1">
    <citation type="submission" date="2016-11" db="EMBL/GenBank/DDBJ databases">
        <authorList>
            <person name="Jaros S."/>
            <person name="Januszkiewicz K."/>
            <person name="Wedrychowicz H."/>
        </authorList>
    </citation>
    <scope>NUCLEOTIDE SEQUENCE [LARGE SCALE GENOMIC DNA]</scope>
    <source>
        <strain evidence="2 3">DSM 15970</strain>
    </source>
</reference>
<evidence type="ECO:0000259" key="1">
    <source>
        <dbReference type="Pfam" id="PF13556"/>
    </source>
</evidence>
<feature type="domain" description="PucR C-terminal helix-turn-helix" evidence="1">
    <location>
        <begin position="421"/>
        <end position="478"/>
    </location>
</feature>
<sequence length="484" mass="56397">MKISMWILADWLKKYKPDIDIKKGDLCLKDVRIFSQDCVIENKYVYLGRAKDFFSNKKNEIIVVNGVDLMLLQSTDIDEVFNSVLSAFEFYSDWYESQVELINKGCSLAGIISRNQLLLKSTIAVLDTNYRVTAIVPEETDGLNDEGISYMVNEKSLPMNWIIDSRKQVQRMHGSRDSFLIQVKEEENPFIFMNLYLRGRHYGWLMVITGGDKIPEFTRQLSGYFGRFIESWIQKNEESMDLQDFSNTIRRYLDGEESLIGEINRYFEIIGWHSDEPKAVIALSSSNSSFSLTETMISFISSSMENCYVMAYQDKILIINNLKIIHDEEFFRILKPWMVKGKFRCGVSFQFTDFKFLRQSFQQTQIALKYGKQKVEDVNYCKDYVLHYIVQLLEKENNMDIITHPALKQLILFDCSNNADLYHTLSNYISNDCNQIKTATDLNLHRNSLIYRIKKIQEITGIDFKDPATKAHLLISFLAQKEGD</sequence>
<evidence type="ECO:0000313" key="3">
    <source>
        <dbReference type="Proteomes" id="UP000184342"/>
    </source>
</evidence>
<accession>A0A1M6DP10</accession>
<dbReference type="PANTHER" id="PTHR33744">
    <property type="entry name" value="CARBOHYDRATE DIACID REGULATOR"/>
    <property type="match status" value="1"/>
</dbReference>
<gene>
    <name evidence="2" type="ORF">SAMN02745691_00767</name>
</gene>
<dbReference type="OrthoDB" id="212459at2"/>
<proteinExistence type="predicted"/>
<dbReference type="STRING" id="1122934.SAMN02745691_00767"/>
<dbReference type="Gene3D" id="1.10.10.2840">
    <property type="entry name" value="PucR C-terminal helix-turn-helix domain"/>
    <property type="match status" value="1"/>
</dbReference>
<dbReference type="RefSeq" id="WP_073993038.1">
    <property type="nucleotide sequence ID" value="NZ_FQYT01000006.1"/>
</dbReference>
<dbReference type="EMBL" id="FQYT01000006">
    <property type="protein sequence ID" value="SHI74967.1"/>
    <property type="molecule type" value="Genomic_DNA"/>
</dbReference>
<organism evidence="2 3">
    <name type="scientific">Parasporobacterium paucivorans DSM 15970</name>
    <dbReference type="NCBI Taxonomy" id="1122934"/>
    <lineage>
        <taxon>Bacteria</taxon>
        <taxon>Bacillati</taxon>
        <taxon>Bacillota</taxon>
        <taxon>Clostridia</taxon>
        <taxon>Lachnospirales</taxon>
        <taxon>Lachnospiraceae</taxon>
        <taxon>Parasporobacterium</taxon>
    </lineage>
</organism>
<name>A0A1M6DP10_9FIRM</name>